<dbReference type="Gene3D" id="2.60.120.260">
    <property type="entry name" value="Galactose-binding domain-like"/>
    <property type="match status" value="1"/>
</dbReference>
<evidence type="ECO:0000313" key="2">
    <source>
        <dbReference type="EMBL" id="CAF3962689.1"/>
    </source>
</evidence>
<gene>
    <name evidence="1" type="ORF">GPM918_LOCUS23584</name>
    <name evidence="2" type="ORF">SRO942_LOCUS23583</name>
</gene>
<name>A0A814W9C6_9BILA</name>
<comment type="caution">
    <text evidence="1">The sequence shown here is derived from an EMBL/GenBank/DDBJ whole genome shotgun (WGS) entry which is preliminary data.</text>
</comment>
<evidence type="ECO:0000313" key="3">
    <source>
        <dbReference type="Proteomes" id="UP000663829"/>
    </source>
</evidence>
<dbReference type="Proteomes" id="UP000681722">
    <property type="component" value="Unassembled WGS sequence"/>
</dbReference>
<proteinExistence type="predicted"/>
<accession>A0A814W9C6</accession>
<feature type="non-terminal residue" evidence="1">
    <location>
        <position position="367"/>
    </location>
</feature>
<organism evidence="1 3">
    <name type="scientific">Didymodactylos carnosus</name>
    <dbReference type="NCBI Taxonomy" id="1234261"/>
    <lineage>
        <taxon>Eukaryota</taxon>
        <taxon>Metazoa</taxon>
        <taxon>Spiralia</taxon>
        <taxon>Gnathifera</taxon>
        <taxon>Rotifera</taxon>
        <taxon>Eurotatoria</taxon>
        <taxon>Bdelloidea</taxon>
        <taxon>Philodinida</taxon>
        <taxon>Philodinidae</taxon>
        <taxon>Didymodactylos</taxon>
    </lineage>
</organism>
<evidence type="ECO:0000313" key="1">
    <source>
        <dbReference type="EMBL" id="CAF1198298.1"/>
    </source>
</evidence>
<dbReference type="OrthoDB" id="10067970at2759"/>
<dbReference type="Proteomes" id="UP000663829">
    <property type="component" value="Unassembled WGS sequence"/>
</dbReference>
<keyword evidence="3" id="KW-1185">Reference proteome</keyword>
<dbReference type="EMBL" id="CAJOBC010008480">
    <property type="protein sequence ID" value="CAF3962689.1"/>
    <property type="molecule type" value="Genomic_DNA"/>
</dbReference>
<reference evidence="1" key="1">
    <citation type="submission" date="2021-02" db="EMBL/GenBank/DDBJ databases">
        <authorList>
            <person name="Nowell W R."/>
        </authorList>
    </citation>
    <scope>NUCLEOTIDE SEQUENCE</scope>
</reference>
<protein>
    <submittedName>
        <fullName evidence="1">Uncharacterized protein</fullName>
    </submittedName>
</protein>
<dbReference type="AlphaFoldDB" id="A0A814W9C6"/>
<sequence length="367" mass="39469">CSLGEVDATFDDLTPTTSIAVIPPTYDNLTWTNGHYLYAASYPSSGYPLLVTSGSYTGWYQGNSMLTIQSISNTDTFIFNEVYMIAGWTPTLTTLIAGYYDSTQLYNQTVTLTQTSKYLFIPNWSGINKITMYTAGAATTYDVGIENLKITYCSTATVTPPGSTTQTVKASQATPASYITLNTTATPTQPACAFVNVSNLLVNPGAETELLSPWVIDGTSAPGIDNGTFDASIKPHSGGYQFGGFSGQAVTLTQNIVISGTQGITPALIDSCKLAAHISFWEQGLNQGANNDDAQVILAFLDVNNVLLQNISTPEVDFSAGVWGQYSNVYTIPVGTRSINYTMKFIRHFGTDIDSFIDDNALTIVEQ</sequence>
<dbReference type="EMBL" id="CAJNOQ010008479">
    <property type="protein sequence ID" value="CAF1198298.1"/>
    <property type="molecule type" value="Genomic_DNA"/>
</dbReference>